<dbReference type="Proteomes" id="UP000248745">
    <property type="component" value="Unassembled WGS sequence"/>
</dbReference>
<dbReference type="PANTHER" id="PTHR19353:SF19">
    <property type="entry name" value="DELTA(5) FATTY ACID DESATURASE C-RELATED"/>
    <property type="match status" value="1"/>
</dbReference>
<dbReference type="GO" id="GO:0016717">
    <property type="term" value="F:oxidoreductase activity, acting on paired donors, with oxidation of a pair of donors resulting in the reduction of molecular oxygen to two molecules of water"/>
    <property type="evidence" value="ECO:0007669"/>
    <property type="project" value="TreeGrafter"/>
</dbReference>
<keyword evidence="1" id="KW-0812">Transmembrane</keyword>
<protein>
    <submittedName>
        <fullName evidence="3">Acyl-CoA desaturase</fullName>
    </submittedName>
</protein>
<dbReference type="Pfam" id="PF00487">
    <property type="entry name" value="FA_desaturase"/>
    <property type="match status" value="1"/>
</dbReference>
<feature type="transmembrane region" description="Helical" evidence="1">
    <location>
        <begin position="6"/>
        <end position="25"/>
    </location>
</feature>
<evidence type="ECO:0000313" key="4">
    <source>
        <dbReference type="Proteomes" id="UP000248745"/>
    </source>
</evidence>
<dbReference type="AlphaFoldDB" id="A0A2W2A9H3"/>
<sequence>MVWKTIIMVSLYVAPYLAMIAGVGANNLLVFYGLWFLMGVGMVGIGCGVMHDSNHDTYSGNKGVNKYMGKIIALVGGYEPNWRIQHNILHHTYTNIEGLDHDLDAGVFLRFSPHSKHYKMHRFQHIYAWVLYGLLTLQWATIKDFRQVIQYDKLDLLKKEKLTLRKALLQVTLYKVIYYGYLFVIPIFVLGMAWQHVLLGFVIMHFVGGFSLSVIFQLAHVMEECEFPVVADDRKMENTWAVHQLLNTADFSPRSPFMNWFVGGLNHQVEHHLFPHISHIHYRKIAPIVRQTAQEFGLPYLVQPTFLHALYYHGKMLKKMGKKEN</sequence>
<reference evidence="3 4" key="1">
    <citation type="submission" date="2018-06" db="EMBL/GenBank/DDBJ databases">
        <title>Mucibacter soli gen. nov., sp. nov., a new member of the family Chitinophagaceae producing mucin.</title>
        <authorList>
            <person name="Kim M.-K."/>
            <person name="Park S."/>
            <person name="Kim T.-S."/>
            <person name="Joung Y."/>
            <person name="Han J.-H."/>
            <person name="Kim S.B."/>
        </authorList>
    </citation>
    <scope>NUCLEOTIDE SEQUENCE [LARGE SCALE GENOMIC DNA]</scope>
    <source>
        <strain evidence="3 4">R1-15</strain>
    </source>
</reference>
<dbReference type="InterPro" id="IPR012171">
    <property type="entry name" value="Fatty_acid_desaturase"/>
</dbReference>
<feature type="transmembrane region" description="Helical" evidence="1">
    <location>
        <begin position="32"/>
        <end position="51"/>
    </location>
</feature>
<dbReference type="EMBL" id="QKTW01000022">
    <property type="protein sequence ID" value="PZF71921.1"/>
    <property type="molecule type" value="Genomic_DNA"/>
</dbReference>
<evidence type="ECO:0000313" key="3">
    <source>
        <dbReference type="EMBL" id="PZF71921.1"/>
    </source>
</evidence>
<dbReference type="CDD" id="cd03506">
    <property type="entry name" value="Delta6-FADS-like"/>
    <property type="match status" value="1"/>
</dbReference>
<comment type="caution">
    <text evidence="3">The sequence shown here is derived from an EMBL/GenBank/DDBJ whole genome shotgun (WGS) entry which is preliminary data.</text>
</comment>
<dbReference type="InterPro" id="IPR005804">
    <property type="entry name" value="FA_desaturase_dom"/>
</dbReference>
<feature type="transmembrane region" description="Helical" evidence="1">
    <location>
        <begin position="197"/>
        <end position="219"/>
    </location>
</feature>
<keyword evidence="4" id="KW-1185">Reference proteome</keyword>
<proteinExistence type="predicted"/>
<keyword evidence="1" id="KW-0472">Membrane</keyword>
<name>A0A2W2A9H3_9BACT</name>
<dbReference type="GO" id="GO:0016020">
    <property type="term" value="C:membrane"/>
    <property type="evidence" value="ECO:0007669"/>
    <property type="project" value="TreeGrafter"/>
</dbReference>
<feature type="transmembrane region" description="Helical" evidence="1">
    <location>
        <begin position="167"/>
        <end position="191"/>
    </location>
</feature>
<evidence type="ECO:0000259" key="2">
    <source>
        <dbReference type="Pfam" id="PF00487"/>
    </source>
</evidence>
<organism evidence="3 4">
    <name type="scientific">Taibaiella soli</name>
    <dbReference type="NCBI Taxonomy" id="1649169"/>
    <lineage>
        <taxon>Bacteria</taxon>
        <taxon>Pseudomonadati</taxon>
        <taxon>Bacteroidota</taxon>
        <taxon>Chitinophagia</taxon>
        <taxon>Chitinophagales</taxon>
        <taxon>Chitinophagaceae</taxon>
        <taxon>Taibaiella</taxon>
    </lineage>
</organism>
<dbReference type="OrthoDB" id="104711at2"/>
<dbReference type="PIRSF" id="PIRSF015921">
    <property type="entry name" value="FA_sphinglp_des"/>
    <property type="match status" value="1"/>
</dbReference>
<accession>A0A2W2A9H3</accession>
<gene>
    <name evidence="3" type="ORF">DN068_16960</name>
</gene>
<dbReference type="PANTHER" id="PTHR19353">
    <property type="entry name" value="FATTY ACID DESATURASE 2"/>
    <property type="match status" value="1"/>
</dbReference>
<feature type="domain" description="Fatty acid desaturase" evidence="2">
    <location>
        <begin position="30"/>
        <end position="301"/>
    </location>
</feature>
<evidence type="ECO:0000256" key="1">
    <source>
        <dbReference type="SAM" id="Phobius"/>
    </source>
</evidence>
<keyword evidence="1" id="KW-1133">Transmembrane helix</keyword>
<feature type="transmembrane region" description="Helical" evidence="1">
    <location>
        <begin position="126"/>
        <end position="146"/>
    </location>
</feature>
<dbReference type="GO" id="GO:0008610">
    <property type="term" value="P:lipid biosynthetic process"/>
    <property type="evidence" value="ECO:0007669"/>
    <property type="project" value="UniProtKB-ARBA"/>
</dbReference>